<evidence type="ECO:0000313" key="3">
    <source>
        <dbReference type="EMBL" id="PYE20810.1"/>
    </source>
</evidence>
<dbReference type="InterPro" id="IPR029063">
    <property type="entry name" value="SAM-dependent_MTases_sf"/>
</dbReference>
<evidence type="ECO:0000313" key="4">
    <source>
        <dbReference type="Proteomes" id="UP000247591"/>
    </source>
</evidence>
<gene>
    <name evidence="3" type="ORF">DFR67_101201</name>
</gene>
<proteinExistence type="predicted"/>
<protein>
    <submittedName>
        <fullName evidence="3">Methyltransferase family protein</fullName>
    </submittedName>
</protein>
<feature type="region of interest" description="Disordered" evidence="1">
    <location>
        <begin position="21"/>
        <end position="40"/>
    </location>
</feature>
<dbReference type="InterPro" id="IPR013216">
    <property type="entry name" value="Methyltransf_11"/>
</dbReference>
<evidence type="ECO:0000259" key="2">
    <source>
        <dbReference type="Pfam" id="PF08241"/>
    </source>
</evidence>
<keyword evidence="3" id="KW-0808">Transferase</keyword>
<dbReference type="SUPFAM" id="SSF53335">
    <property type="entry name" value="S-adenosyl-L-methionine-dependent methyltransferases"/>
    <property type="match status" value="1"/>
</dbReference>
<dbReference type="Gene3D" id="3.40.50.150">
    <property type="entry name" value="Vaccinia Virus protein VP39"/>
    <property type="match status" value="1"/>
</dbReference>
<keyword evidence="4" id="KW-1185">Reference proteome</keyword>
<sequence>MGGGSGMVNFSWPITRVKQTRYGHSVESRQRDDDPGSPNSIVDLKTWNAESAPDADRWNYNTHYYRLTDKAMKPGAQSILDFGCGEGMLARRLRCGYPHVVGIDPDESSIRAAREQSGDDIDYICGDALEYPFEPESFDAVVSVAVLHHIDAERGLKRMAELVKPGGTVIVVGCASSERPRDLISDLTSTAVALVVLSRHKLWKHPCPVVWPPPITYREMKRLAQELLPGSKYRRHLLFRYSISWTKPL</sequence>
<dbReference type="PANTHER" id="PTHR43464">
    <property type="entry name" value="METHYLTRANSFERASE"/>
    <property type="match status" value="1"/>
</dbReference>
<accession>A0A318S291</accession>
<dbReference type="AlphaFoldDB" id="A0A318S291"/>
<keyword evidence="3" id="KW-0489">Methyltransferase</keyword>
<feature type="compositionally biased region" description="Basic and acidic residues" evidence="1">
    <location>
        <begin position="24"/>
        <end position="34"/>
    </location>
</feature>
<dbReference type="GO" id="GO:0008757">
    <property type="term" value="F:S-adenosylmethionine-dependent methyltransferase activity"/>
    <property type="evidence" value="ECO:0007669"/>
    <property type="project" value="InterPro"/>
</dbReference>
<dbReference type="GO" id="GO:0032259">
    <property type="term" value="P:methylation"/>
    <property type="evidence" value="ECO:0007669"/>
    <property type="project" value="UniProtKB-KW"/>
</dbReference>
<dbReference type="Proteomes" id="UP000247591">
    <property type="component" value="Unassembled WGS sequence"/>
</dbReference>
<organism evidence="3 4">
    <name type="scientific">Williamsia limnetica</name>
    <dbReference type="NCBI Taxonomy" id="882452"/>
    <lineage>
        <taxon>Bacteria</taxon>
        <taxon>Bacillati</taxon>
        <taxon>Actinomycetota</taxon>
        <taxon>Actinomycetes</taxon>
        <taxon>Mycobacteriales</taxon>
        <taxon>Nocardiaceae</taxon>
        <taxon>Williamsia</taxon>
    </lineage>
</organism>
<dbReference type="Pfam" id="PF08241">
    <property type="entry name" value="Methyltransf_11"/>
    <property type="match status" value="1"/>
</dbReference>
<reference evidence="3 4" key="1">
    <citation type="submission" date="2018-06" db="EMBL/GenBank/DDBJ databases">
        <title>Genomic Encyclopedia of Type Strains, Phase IV (KMG-IV): sequencing the most valuable type-strain genomes for metagenomic binning, comparative biology and taxonomic classification.</title>
        <authorList>
            <person name="Goeker M."/>
        </authorList>
    </citation>
    <scope>NUCLEOTIDE SEQUENCE [LARGE SCALE GENOMIC DNA]</scope>
    <source>
        <strain evidence="3 4">DSM 45521</strain>
    </source>
</reference>
<comment type="caution">
    <text evidence="3">The sequence shown here is derived from an EMBL/GenBank/DDBJ whole genome shotgun (WGS) entry which is preliminary data.</text>
</comment>
<evidence type="ECO:0000256" key="1">
    <source>
        <dbReference type="SAM" id="MobiDB-lite"/>
    </source>
</evidence>
<feature type="domain" description="Methyltransferase type 11" evidence="2">
    <location>
        <begin position="80"/>
        <end position="171"/>
    </location>
</feature>
<dbReference type="PANTHER" id="PTHR43464:SF90">
    <property type="entry name" value="METHYLTRANSFERASE TYPE 11"/>
    <property type="match status" value="1"/>
</dbReference>
<dbReference type="CDD" id="cd02440">
    <property type="entry name" value="AdoMet_MTases"/>
    <property type="match status" value="1"/>
</dbReference>
<dbReference type="EMBL" id="QJSP01000001">
    <property type="protein sequence ID" value="PYE20810.1"/>
    <property type="molecule type" value="Genomic_DNA"/>
</dbReference>
<name>A0A318S291_WILLI</name>